<sequence>MSATAEMDELYAVIEQSARTLGVPCAPEKVRPVLAAYEDAFGHAATVVAFRVATSIRHAGELDCRFTTHPDERDPYATALAAGLAGRTDHPVGAVLAQLQGRCHVDSHGIDFGVVGGFKKVYAFFTPDDLQEVAKFADLPAMPRALAEHTGFFARHGLADRVGVVGVDYGHRTLNVYFNDVPAQLFEPGTITATLRELGMARPSEQMLKLGREAFGLYVTLGWDSPRIERICYAVTTADLAALPVPVEPEIERFVRGVPADDGDRKFVYGVAVAPEGEYYKLESHYRWKPGTMDFI</sequence>
<keyword evidence="5" id="KW-1185">Reference proteome</keyword>
<dbReference type="CDD" id="cd13931">
    <property type="entry name" value="PT-CloQ_NphB"/>
    <property type="match status" value="1"/>
</dbReference>
<dbReference type="InterPro" id="IPR020965">
    <property type="entry name" value="Prenyltransferase_CloQ"/>
</dbReference>
<evidence type="ECO:0000256" key="2">
    <source>
        <dbReference type="ARBA" id="ARBA00022602"/>
    </source>
</evidence>
<dbReference type="SFLD" id="SFLDS00036">
    <property type="entry name" value="Aromatic_Prenyltransferase"/>
    <property type="match status" value="1"/>
</dbReference>
<evidence type="ECO:0008006" key="6">
    <source>
        <dbReference type="Google" id="ProtNLM"/>
    </source>
</evidence>
<dbReference type="EMBL" id="BAAAPF010000019">
    <property type="protein sequence ID" value="GAA2113512.1"/>
    <property type="molecule type" value="Genomic_DNA"/>
</dbReference>
<dbReference type="SFLD" id="SFLDG01163">
    <property type="entry name" value="II"/>
    <property type="match status" value="1"/>
</dbReference>
<reference evidence="4 5" key="1">
    <citation type="journal article" date="2019" name="Int. J. Syst. Evol. Microbiol.">
        <title>The Global Catalogue of Microorganisms (GCM) 10K type strain sequencing project: providing services to taxonomists for standard genome sequencing and annotation.</title>
        <authorList>
            <consortium name="The Broad Institute Genomics Platform"/>
            <consortium name="The Broad Institute Genome Sequencing Center for Infectious Disease"/>
            <person name="Wu L."/>
            <person name="Ma J."/>
        </authorList>
    </citation>
    <scope>NUCLEOTIDE SEQUENCE [LARGE SCALE GENOMIC DNA]</scope>
    <source>
        <strain evidence="4 5">JCM 15481</strain>
    </source>
</reference>
<proteinExistence type="inferred from homology"/>
<gene>
    <name evidence="4" type="ORF">GCM10009802_12340</name>
</gene>
<accession>A0ABN2XP33</accession>
<evidence type="ECO:0000313" key="5">
    <source>
        <dbReference type="Proteomes" id="UP001500443"/>
    </source>
</evidence>
<name>A0ABN2XP33_9ACTN</name>
<dbReference type="Pfam" id="PF11468">
    <property type="entry name" value="PTase_Orf2"/>
    <property type="match status" value="1"/>
</dbReference>
<dbReference type="RefSeq" id="WP_027752515.1">
    <property type="nucleotide sequence ID" value="NZ_BAAAPF010000019.1"/>
</dbReference>
<evidence type="ECO:0000313" key="4">
    <source>
        <dbReference type="EMBL" id="GAA2113512.1"/>
    </source>
</evidence>
<protein>
    <recommendedName>
        <fullName evidence="6">Prenyltransferase</fullName>
    </recommendedName>
</protein>
<dbReference type="Proteomes" id="UP001500443">
    <property type="component" value="Unassembled WGS sequence"/>
</dbReference>
<keyword evidence="2" id="KW-0637">Prenyltransferase</keyword>
<dbReference type="SUPFAM" id="SSF143492">
    <property type="entry name" value="Prenyltransferase-like"/>
    <property type="match status" value="1"/>
</dbReference>
<comment type="caution">
    <text evidence="4">The sequence shown here is derived from an EMBL/GenBank/DDBJ whole genome shotgun (WGS) entry which is preliminary data.</text>
</comment>
<organism evidence="4 5">
    <name type="scientific">Streptomyces synnematoformans</name>
    <dbReference type="NCBI Taxonomy" id="415721"/>
    <lineage>
        <taxon>Bacteria</taxon>
        <taxon>Bacillati</taxon>
        <taxon>Actinomycetota</taxon>
        <taxon>Actinomycetes</taxon>
        <taxon>Kitasatosporales</taxon>
        <taxon>Streptomycetaceae</taxon>
        <taxon>Streptomyces</taxon>
    </lineage>
</organism>
<evidence type="ECO:0000256" key="1">
    <source>
        <dbReference type="ARBA" id="ARBA00005368"/>
    </source>
</evidence>
<comment type="similarity">
    <text evidence="1">Belongs to the aromatic prenyltransferase family.</text>
</comment>
<evidence type="ECO:0000256" key="3">
    <source>
        <dbReference type="ARBA" id="ARBA00022679"/>
    </source>
</evidence>
<dbReference type="InterPro" id="IPR036239">
    <property type="entry name" value="PrenylTrfase-like_sf"/>
</dbReference>
<keyword evidence="3" id="KW-0808">Transferase</keyword>
<dbReference type="InterPro" id="IPR033964">
    <property type="entry name" value="ABBA"/>
</dbReference>